<protein>
    <recommendedName>
        <fullName evidence="4">Knr4/Smi1-like domain-containing protein</fullName>
    </recommendedName>
</protein>
<evidence type="ECO:0000313" key="2">
    <source>
        <dbReference type="EMBL" id="GKT49563.1"/>
    </source>
</evidence>
<dbReference type="AlphaFoldDB" id="A0AA37US98"/>
<feature type="region of interest" description="Disordered" evidence="1">
    <location>
        <begin position="232"/>
        <end position="286"/>
    </location>
</feature>
<keyword evidence="3" id="KW-1185">Reference proteome</keyword>
<reference evidence="2 3" key="1">
    <citation type="submission" date="2022-03" db="EMBL/GenBank/DDBJ databases">
        <title>Genome data of Colletotrichum spp.</title>
        <authorList>
            <person name="Utami Y.D."/>
            <person name="Hiruma K."/>
        </authorList>
    </citation>
    <scope>NUCLEOTIDE SEQUENCE [LARGE SCALE GENOMIC DNA]</scope>
    <source>
        <strain evidence="2 3">MAFF 239500</strain>
    </source>
</reference>
<dbReference type="GeneID" id="73330546"/>
<sequence>MDFFIRHLTEPTAIAEEPSLSHVVSRVRETAVCLAVLGQVDYGTRLLSILHSHGIPPFDLLENGPEIFTAAYAQCQSLAKGGEEYDVPVHPPRSDPFTRIVFGFAWEQIGEWPTWASPGPEPLQANIVGLEASTDDGTTLDALELYALTLVCNRFAGEWRVDMETFERAKGLALRQDNRANPHGPIPERMYDFWILWERMLAPWPMNQIVKATGRVLTLDLAVRLFNPARNAGRAGAGNSDKDTEEDQSEEELIDEFIIDDDIKEREDKEDAKDNNGNEPEGNFEGDEYSIEAWGRWIAKQHGAQDQMPMLGSMRALWGYEWFTDPEKNELIKVLDIDVTEVRNAAEKGCEMLIRRLERGPTRPYDGCTISGLVRAIDENTRTNAKYSPDDSPDRESLLVQNTALGQINLDEEKVFRPTTLLRHPPPSYQDIVDLEKRLEVSEPLPDDYKIFLRTTDGMGPIWWNEFNLLRLLAPISKVAIGDEDFLSSMDLELIPRWGLYKSCSIEWPRLHRGILISGGGYEGHIYLVEPKYVVTAKAAFFKVYDSATDHERRLLLREVEEVYGSLETFRELRWGVCLNTQWTAEMVPYRSFRALLEDLAAGSRRTPKDWSLSFDPSLRKLLGIYYRPQSEWDDSEEGRLVKQGKGNLRYNGNWTFSMGELKNTDLEFNMPMVDH</sequence>
<organism evidence="2 3">
    <name type="scientific">Colletotrichum spaethianum</name>
    <dbReference type="NCBI Taxonomy" id="700344"/>
    <lineage>
        <taxon>Eukaryota</taxon>
        <taxon>Fungi</taxon>
        <taxon>Dikarya</taxon>
        <taxon>Ascomycota</taxon>
        <taxon>Pezizomycotina</taxon>
        <taxon>Sordariomycetes</taxon>
        <taxon>Hypocreomycetidae</taxon>
        <taxon>Glomerellales</taxon>
        <taxon>Glomerellaceae</taxon>
        <taxon>Colletotrichum</taxon>
        <taxon>Colletotrichum spaethianum species complex</taxon>
    </lineage>
</organism>
<evidence type="ECO:0008006" key="4">
    <source>
        <dbReference type="Google" id="ProtNLM"/>
    </source>
</evidence>
<feature type="compositionally biased region" description="Basic and acidic residues" evidence="1">
    <location>
        <begin position="261"/>
        <end position="276"/>
    </location>
</feature>
<feature type="compositionally biased region" description="Acidic residues" evidence="1">
    <location>
        <begin position="243"/>
        <end position="260"/>
    </location>
</feature>
<gene>
    <name evidence="2" type="ORF">ColSpa_09744</name>
</gene>
<dbReference type="SUPFAM" id="SSF160631">
    <property type="entry name" value="SMI1/KNR4-like"/>
    <property type="match status" value="1"/>
</dbReference>
<name>A0AA37US98_9PEZI</name>
<evidence type="ECO:0000256" key="1">
    <source>
        <dbReference type="SAM" id="MobiDB-lite"/>
    </source>
</evidence>
<dbReference type="EMBL" id="BQXU01000030">
    <property type="protein sequence ID" value="GKT49563.1"/>
    <property type="molecule type" value="Genomic_DNA"/>
</dbReference>
<dbReference type="RefSeq" id="XP_049131913.1">
    <property type="nucleotide sequence ID" value="XM_049275956.1"/>
</dbReference>
<evidence type="ECO:0000313" key="3">
    <source>
        <dbReference type="Proteomes" id="UP001055115"/>
    </source>
</evidence>
<accession>A0AA37US98</accession>
<dbReference type="InterPro" id="IPR037883">
    <property type="entry name" value="Knr4/Smi1-like_sf"/>
</dbReference>
<comment type="caution">
    <text evidence="2">The sequence shown here is derived from an EMBL/GenBank/DDBJ whole genome shotgun (WGS) entry which is preliminary data.</text>
</comment>
<proteinExistence type="predicted"/>
<dbReference type="Proteomes" id="UP001055115">
    <property type="component" value="Unassembled WGS sequence"/>
</dbReference>